<protein>
    <submittedName>
        <fullName evidence="1">Inorganic pyrophosphatase Ppa</fullName>
    </submittedName>
</protein>
<reference evidence="1" key="1">
    <citation type="journal article" date="2020" name="mSystems">
        <title>Genome- and Community-Level Interaction Insights into Carbon Utilization and Element Cycling Functions of Hydrothermarchaeota in Hydrothermal Sediment.</title>
        <authorList>
            <person name="Zhou Z."/>
            <person name="Liu Y."/>
            <person name="Xu W."/>
            <person name="Pan J."/>
            <person name="Luo Z.H."/>
            <person name="Li M."/>
        </authorList>
    </citation>
    <scope>NUCLEOTIDE SEQUENCE [LARGE SCALE GENOMIC DNA]</scope>
    <source>
        <strain evidence="1">SpSt-477</strain>
    </source>
</reference>
<dbReference type="EMBL" id="DSUH01000194">
    <property type="protein sequence ID" value="HGU32834.1"/>
    <property type="molecule type" value="Genomic_DNA"/>
</dbReference>
<evidence type="ECO:0000313" key="1">
    <source>
        <dbReference type="EMBL" id="HGU32834.1"/>
    </source>
</evidence>
<gene>
    <name evidence="1" type="ORF">ENS29_08260</name>
</gene>
<dbReference type="AlphaFoldDB" id="A0A7C4RRN5"/>
<sequence length="119" mass="13595">MNANMLQHGSKFEIQQFKKPGNILELRKTHVAFTGTPRRHPYDPTKIVLIVDMLSAQTYCYEFLVKDIAFAEELPAIVTPEGEAITISRVWVKKGTIGMRITPFVVEDMREVLFEGEPE</sequence>
<organism evidence="1">
    <name type="scientific">Desulfatirhabdium butyrativorans</name>
    <dbReference type="NCBI Taxonomy" id="340467"/>
    <lineage>
        <taxon>Bacteria</taxon>
        <taxon>Pseudomonadati</taxon>
        <taxon>Thermodesulfobacteriota</taxon>
        <taxon>Desulfobacteria</taxon>
        <taxon>Desulfobacterales</taxon>
        <taxon>Desulfatirhabdiaceae</taxon>
        <taxon>Desulfatirhabdium</taxon>
    </lineage>
</organism>
<accession>A0A7C4RRN5</accession>
<comment type="caution">
    <text evidence="1">The sequence shown here is derived from an EMBL/GenBank/DDBJ whole genome shotgun (WGS) entry which is preliminary data.</text>
</comment>
<name>A0A7C4RRN5_9BACT</name>
<proteinExistence type="predicted"/>